<proteinExistence type="predicted"/>
<evidence type="ECO:0000256" key="2">
    <source>
        <dbReference type="ARBA" id="ARBA00022833"/>
    </source>
</evidence>
<name>A0AAD2K605_9AGAR</name>
<dbReference type="AlphaFoldDB" id="A0AAD2K605"/>
<evidence type="ECO:0000256" key="1">
    <source>
        <dbReference type="ARBA" id="ARBA00022723"/>
    </source>
</evidence>
<dbReference type="EMBL" id="CAVNYO010000434">
    <property type="protein sequence ID" value="CAK5279204.1"/>
    <property type="molecule type" value="Genomic_DNA"/>
</dbReference>
<comment type="caution">
    <text evidence="4">The sequence shown here is derived from an EMBL/GenBank/DDBJ whole genome shotgun (WGS) entry which is preliminary data.</text>
</comment>
<keyword evidence="2" id="KW-0862">Zinc</keyword>
<gene>
    <name evidence="4" type="ORF">MYCIT1_LOCUS29065</name>
</gene>
<accession>A0AAD2K605</accession>
<dbReference type="GO" id="GO:0046872">
    <property type="term" value="F:metal ion binding"/>
    <property type="evidence" value="ECO:0007669"/>
    <property type="project" value="UniProtKB-KW"/>
</dbReference>
<evidence type="ECO:0000313" key="4">
    <source>
        <dbReference type="EMBL" id="CAK5279204.1"/>
    </source>
</evidence>
<dbReference type="Proteomes" id="UP001295794">
    <property type="component" value="Unassembled WGS sequence"/>
</dbReference>
<protein>
    <submittedName>
        <fullName evidence="4">Uncharacterized protein</fullName>
    </submittedName>
</protein>
<dbReference type="Gene3D" id="3.90.180.10">
    <property type="entry name" value="Medium-chain alcohol dehydrogenases, catalytic domain"/>
    <property type="match status" value="1"/>
</dbReference>
<keyword evidence="1" id="KW-0479">Metal-binding</keyword>
<dbReference type="GO" id="GO:0016616">
    <property type="term" value="F:oxidoreductase activity, acting on the CH-OH group of donors, NAD or NADP as acceptor"/>
    <property type="evidence" value="ECO:0007669"/>
    <property type="project" value="InterPro"/>
</dbReference>
<evidence type="ECO:0000256" key="3">
    <source>
        <dbReference type="ARBA" id="ARBA00023002"/>
    </source>
</evidence>
<dbReference type="InterPro" id="IPR047109">
    <property type="entry name" value="CAD-like"/>
</dbReference>
<dbReference type="PANTHER" id="PTHR42683">
    <property type="entry name" value="ALDEHYDE REDUCTASE"/>
    <property type="match status" value="1"/>
</dbReference>
<evidence type="ECO:0000313" key="5">
    <source>
        <dbReference type="Proteomes" id="UP001295794"/>
    </source>
</evidence>
<reference evidence="4" key="1">
    <citation type="submission" date="2023-11" db="EMBL/GenBank/DDBJ databases">
        <authorList>
            <person name="De Vega J J."/>
            <person name="De Vega J J."/>
        </authorList>
    </citation>
    <scope>NUCLEOTIDE SEQUENCE</scope>
</reference>
<dbReference type="Gene3D" id="3.40.50.720">
    <property type="entry name" value="NAD(P)-binding Rossmann-like Domain"/>
    <property type="match status" value="1"/>
</dbReference>
<organism evidence="4 5">
    <name type="scientific">Mycena citricolor</name>
    <dbReference type="NCBI Taxonomy" id="2018698"/>
    <lineage>
        <taxon>Eukaryota</taxon>
        <taxon>Fungi</taxon>
        <taxon>Dikarya</taxon>
        <taxon>Basidiomycota</taxon>
        <taxon>Agaricomycotina</taxon>
        <taxon>Agaricomycetes</taxon>
        <taxon>Agaricomycetidae</taxon>
        <taxon>Agaricales</taxon>
        <taxon>Marasmiineae</taxon>
        <taxon>Mycenaceae</taxon>
        <taxon>Mycena</taxon>
    </lineage>
</organism>
<keyword evidence="3" id="KW-0560">Oxidoreductase</keyword>
<keyword evidence="5" id="KW-1185">Reference proteome</keyword>
<sequence length="223" mass="24472">MNVEFTVLKDSKADGIVEATSSRLKPTGVQSWSASRIPASAAPTSTTSTQTWRWSTKESVSSSKLALTCLRCALAMSSDRDTVHKTCGKCERCLTDQYCTDHEMYGMHSFDQGSLGTHAVWSSPSSHPGAPYLVVIKRKGTIYPLTVSQDNFSIPSLPLVLGGINIQGLTIAARSVHRRMVDFAARNQIEPMIEKSPMTKQGVEEGMSRLKEGKIRYRAFLVV</sequence>